<name>A0A6P8KM34_DROMA</name>
<sequence>MQVHRSFCVLILYLFFYDALSQEETKVPPTETTAPPAASVATEEAPKNSNPEASGSPKCKSNEILSENGCVERDNFLNKIMLRTWQDEGFGKAKARAGLVDVIECRDGEVRTPFGCSKPPYPPHRESSRVPIHHSSLYREQVVHSNYGSARSVHQEKVKIEKGKREPYLGPPISGHNIPRKNYILPGRLLRSGRQCRPYETPGKDGQCQPKKGKTGNYKHKNHVYGLQLRHRHEAQG</sequence>
<evidence type="ECO:0000256" key="1">
    <source>
        <dbReference type="SAM" id="MobiDB-lite"/>
    </source>
</evidence>
<proteinExistence type="predicted"/>
<reference evidence="4" key="1">
    <citation type="submission" date="2025-08" db="UniProtKB">
        <authorList>
            <consortium name="RefSeq"/>
        </authorList>
    </citation>
    <scope>IDENTIFICATION</scope>
    <source>
        <strain evidence="4">Mau12</strain>
        <tissue evidence="4">Whole Body</tissue>
    </source>
</reference>
<gene>
    <name evidence="4" type="primary">LOC117144178</name>
</gene>
<protein>
    <submittedName>
        <fullName evidence="4">Uncharacterized protein LOC117144178</fullName>
    </submittedName>
</protein>
<dbReference type="Proteomes" id="UP000515162">
    <property type="component" value="Chromosome 3R"/>
</dbReference>
<organism evidence="3 4">
    <name type="scientific">Drosophila mauritiana</name>
    <name type="common">Fruit fly</name>
    <dbReference type="NCBI Taxonomy" id="7226"/>
    <lineage>
        <taxon>Eukaryota</taxon>
        <taxon>Metazoa</taxon>
        <taxon>Ecdysozoa</taxon>
        <taxon>Arthropoda</taxon>
        <taxon>Hexapoda</taxon>
        <taxon>Insecta</taxon>
        <taxon>Pterygota</taxon>
        <taxon>Neoptera</taxon>
        <taxon>Endopterygota</taxon>
        <taxon>Diptera</taxon>
        <taxon>Brachycera</taxon>
        <taxon>Muscomorpha</taxon>
        <taxon>Ephydroidea</taxon>
        <taxon>Drosophilidae</taxon>
        <taxon>Drosophila</taxon>
        <taxon>Sophophora</taxon>
    </lineage>
</organism>
<keyword evidence="3" id="KW-1185">Reference proteome</keyword>
<feature type="chain" id="PRO_5028175016" evidence="2">
    <location>
        <begin position="22"/>
        <end position="237"/>
    </location>
</feature>
<keyword evidence="2" id="KW-0732">Signal</keyword>
<dbReference type="AlphaFoldDB" id="A0A6P8KM34"/>
<feature type="signal peptide" evidence="2">
    <location>
        <begin position="1"/>
        <end position="21"/>
    </location>
</feature>
<feature type="region of interest" description="Disordered" evidence="1">
    <location>
        <begin position="27"/>
        <end position="60"/>
    </location>
</feature>
<feature type="region of interest" description="Disordered" evidence="1">
    <location>
        <begin position="197"/>
        <end position="219"/>
    </location>
</feature>
<evidence type="ECO:0000313" key="3">
    <source>
        <dbReference type="Proteomes" id="UP000515162"/>
    </source>
</evidence>
<feature type="compositionally biased region" description="Low complexity" evidence="1">
    <location>
        <begin position="27"/>
        <end position="43"/>
    </location>
</feature>
<evidence type="ECO:0000256" key="2">
    <source>
        <dbReference type="SAM" id="SignalP"/>
    </source>
</evidence>
<accession>A0A6P8KM34</accession>
<dbReference type="RefSeq" id="XP_033165114.1">
    <property type="nucleotide sequence ID" value="XM_033309223.1"/>
</dbReference>
<evidence type="ECO:0000313" key="4">
    <source>
        <dbReference type="RefSeq" id="XP_033165114.1"/>
    </source>
</evidence>
<dbReference type="GeneID" id="117144178"/>